<organism evidence="4 5">
    <name type="scientific">Burkholderia ubonensis</name>
    <dbReference type="NCBI Taxonomy" id="101571"/>
    <lineage>
        <taxon>Bacteria</taxon>
        <taxon>Pseudomonadati</taxon>
        <taxon>Pseudomonadota</taxon>
        <taxon>Betaproteobacteria</taxon>
        <taxon>Burkholderiales</taxon>
        <taxon>Burkholderiaceae</taxon>
        <taxon>Burkholderia</taxon>
        <taxon>Burkholderia cepacia complex</taxon>
    </lineage>
</organism>
<evidence type="ECO:0000313" key="5">
    <source>
        <dbReference type="Proteomes" id="UP000062998"/>
    </source>
</evidence>
<dbReference type="PANTHER" id="PTHR11680">
    <property type="entry name" value="SERINE HYDROXYMETHYLTRANSFERASE"/>
    <property type="match status" value="1"/>
</dbReference>
<dbReference type="GO" id="GO:0046653">
    <property type="term" value="P:tetrahydrofolate metabolic process"/>
    <property type="evidence" value="ECO:0007669"/>
    <property type="project" value="TreeGrafter"/>
</dbReference>
<dbReference type="InterPro" id="IPR015421">
    <property type="entry name" value="PyrdxlP-dep_Trfase_major"/>
</dbReference>
<evidence type="ECO:0000256" key="2">
    <source>
        <dbReference type="ARBA" id="ARBA00022898"/>
    </source>
</evidence>
<feature type="domain" description="Serine hydroxymethyltransferase-like" evidence="3">
    <location>
        <begin position="24"/>
        <end position="385"/>
    </location>
</feature>
<dbReference type="GO" id="GO:0005737">
    <property type="term" value="C:cytoplasm"/>
    <property type="evidence" value="ECO:0007669"/>
    <property type="project" value="TreeGrafter"/>
</dbReference>
<evidence type="ECO:0000313" key="4">
    <source>
        <dbReference type="EMBL" id="KWE09261.1"/>
    </source>
</evidence>
<dbReference type="Pfam" id="PF00464">
    <property type="entry name" value="SHMT"/>
    <property type="match status" value="1"/>
</dbReference>
<dbReference type="Gene3D" id="3.40.640.10">
    <property type="entry name" value="Type I PLP-dependent aspartate aminotransferase-like (Major domain)"/>
    <property type="match status" value="1"/>
</dbReference>
<sequence>MVEKISNIFDSLHSDFALDNLYRASHLSLTASENYPSRFVRTLGAGMQGGFYEFAPPYAANPGEWYFPDSGAQSSLVEKLASLGKQLFEANSFDWRPNGGSAAEQAVLLGTCARGDGFVHFAHKDGGHFALEELAQKVGVSIFHLPIEEKSLLIDVDRLATLIKDNPHIKLVILDQSFKLRWQPLLQIRQALPESVVLSYDASHDGGLIIGECLPQPLLFGADIVHGNTHKTIPGPQKGYIAFKNVDHPAMKHVSDWVCPHLQSNSHAELIAPMYIALVEMSLYGRSYAEQVIKNAKALAHALHAEGVRVSGESFGFTETHQVHVVVGSERKALELVTGTLALAGIRCNNIEIPGANGLFGLRLGVQALTRRGIKEHGMAEVARFLVRLILKNESPTAIRNEIASFLESYPINTLHYSLDAHYYTPSGIKLMEEVIA</sequence>
<dbReference type="InterPro" id="IPR015422">
    <property type="entry name" value="PyrdxlP-dep_Trfase_small"/>
</dbReference>
<keyword evidence="2" id="KW-0663">Pyridoxal phosphate</keyword>
<dbReference type="Proteomes" id="UP000062998">
    <property type="component" value="Unassembled WGS sequence"/>
</dbReference>
<dbReference type="Gene3D" id="3.90.1150.10">
    <property type="entry name" value="Aspartate Aminotransferase, domain 1"/>
    <property type="match status" value="1"/>
</dbReference>
<evidence type="ECO:0000259" key="3">
    <source>
        <dbReference type="Pfam" id="PF00464"/>
    </source>
</evidence>
<dbReference type="AlphaFoldDB" id="A0A107F1U5"/>
<comment type="caution">
    <text evidence="4">The sequence shown here is derived from an EMBL/GenBank/DDBJ whole genome shotgun (WGS) entry which is preliminary data.</text>
</comment>
<dbReference type="GO" id="GO:0030170">
    <property type="term" value="F:pyridoxal phosphate binding"/>
    <property type="evidence" value="ECO:0007669"/>
    <property type="project" value="TreeGrafter"/>
</dbReference>
<proteinExistence type="predicted"/>
<gene>
    <name evidence="4" type="ORF">WL73_05545</name>
</gene>
<reference evidence="4 5" key="1">
    <citation type="submission" date="2015-11" db="EMBL/GenBank/DDBJ databases">
        <title>Expanding the genomic diversity of Burkholderia species for the development of highly accurate diagnostics.</title>
        <authorList>
            <person name="Sahl J."/>
            <person name="Keim P."/>
            <person name="Wagner D."/>
        </authorList>
    </citation>
    <scope>NUCLEOTIDE SEQUENCE [LARGE SCALE GENOMIC DNA]</scope>
    <source>
        <strain evidence="4 5">MSMB2167WGS</strain>
    </source>
</reference>
<protein>
    <recommendedName>
        <fullName evidence="3">Serine hydroxymethyltransferase-like domain-containing protein</fullName>
    </recommendedName>
</protein>
<dbReference type="InterPro" id="IPR049943">
    <property type="entry name" value="Ser_HO-MeTrfase-like"/>
</dbReference>
<dbReference type="SUPFAM" id="SSF53383">
    <property type="entry name" value="PLP-dependent transferases"/>
    <property type="match status" value="1"/>
</dbReference>
<dbReference type="InterPro" id="IPR015424">
    <property type="entry name" value="PyrdxlP-dep_Trfase"/>
</dbReference>
<dbReference type="InterPro" id="IPR039429">
    <property type="entry name" value="SHMT-like_dom"/>
</dbReference>
<dbReference type="GO" id="GO:0004372">
    <property type="term" value="F:glycine hydroxymethyltransferase activity"/>
    <property type="evidence" value="ECO:0007669"/>
    <property type="project" value="TreeGrafter"/>
</dbReference>
<accession>A0A107F1U5</accession>
<dbReference type="PANTHER" id="PTHR11680:SF35">
    <property type="entry name" value="SERINE HYDROXYMETHYLTRANSFERASE 1"/>
    <property type="match status" value="1"/>
</dbReference>
<dbReference type="EMBL" id="LPIX01000024">
    <property type="protein sequence ID" value="KWE09261.1"/>
    <property type="molecule type" value="Genomic_DNA"/>
</dbReference>
<evidence type="ECO:0000256" key="1">
    <source>
        <dbReference type="ARBA" id="ARBA00001933"/>
    </source>
</evidence>
<dbReference type="GO" id="GO:0019264">
    <property type="term" value="P:glycine biosynthetic process from serine"/>
    <property type="evidence" value="ECO:0007669"/>
    <property type="project" value="TreeGrafter"/>
</dbReference>
<name>A0A107F1U5_9BURK</name>
<comment type="cofactor">
    <cofactor evidence="1">
        <name>pyridoxal 5'-phosphate</name>
        <dbReference type="ChEBI" id="CHEBI:597326"/>
    </cofactor>
</comment>